<feature type="transmembrane region" description="Helical" evidence="8">
    <location>
        <begin position="12"/>
        <end position="36"/>
    </location>
</feature>
<dbReference type="OrthoDB" id="9805566at2"/>
<dbReference type="SUPFAM" id="SSF103088">
    <property type="entry name" value="OmpA-like"/>
    <property type="match status" value="1"/>
</dbReference>
<dbReference type="PROSITE" id="PS51123">
    <property type="entry name" value="OMPA_2"/>
    <property type="match status" value="1"/>
</dbReference>
<keyword evidence="3" id="KW-1003">Cell membrane</keyword>
<dbReference type="GO" id="GO:0005886">
    <property type="term" value="C:plasma membrane"/>
    <property type="evidence" value="ECO:0007669"/>
    <property type="project" value="UniProtKB-SubCell"/>
</dbReference>
<keyword evidence="4 8" id="KW-0812">Transmembrane</keyword>
<dbReference type="InterPro" id="IPR050330">
    <property type="entry name" value="Bact_OuterMem_StrucFunc"/>
</dbReference>
<evidence type="ECO:0000256" key="3">
    <source>
        <dbReference type="ARBA" id="ARBA00022475"/>
    </source>
</evidence>
<evidence type="ECO:0000313" key="10">
    <source>
        <dbReference type="EMBL" id="SOB58615.1"/>
    </source>
</evidence>
<dbReference type="Gene3D" id="3.30.1330.60">
    <property type="entry name" value="OmpA-like domain"/>
    <property type="match status" value="1"/>
</dbReference>
<evidence type="ECO:0000256" key="1">
    <source>
        <dbReference type="ARBA" id="ARBA00004162"/>
    </source>
</evidence>
<sequence>MARKKKERCPPLALWLVTFSDLVTLLLTFFVLLLTMSSMDNAILTKVTLHTADLGLLDKRGSGRVNVKERLIVELIEKPWEVLDKKQRIKDLLFPDDTLPEEMEKSELDKNIEVLQKENGVALVFTDNLLFAPGASELSTRGQFLMDRLIPMMTQTDAPINVAGYTDVAEDVQDPLALSGDRALSVLTYLVGEGVPNKRFSLSAYGGDFPVLDEMGRPVDSDMNRRVEIYLKTARPIGGYQ</sequence>
<dbReference type="CDD" id="cd07185">
    <property type="entry name" value="OmpA_C-like"/>
    <property type="match status" value="1"/>
</dbReference>
<dbReference type="KEGG" id="pprf:DPRO_1715"/>
<dbReference type="Pfam" id="PF13677">
    <property type="entry name" value="MotB_plug"/>
    <property type="match status" value="1"/>
</dbReference>
<dbReference type="AlphaFoldDB" id="A0A2C8F875"/>
<organism evidence="10 11">
    <name type="scientific">Pseudodesulfovibrio profundus</name>
    <dbReference type="NCBI Taxonomy" id="57320"/>
    <lineage>
        <taxon>Bacteria</taxon>
        <taxon>Pseudomonadati</taxon>
        <taxon>Thermodesulfobacteriota</taxon>
        <taxon>Desulfovibrionia</taxon>
        <taxon>Desulfovibrionales</taxon>
        <taxon>Desulfovibrionaceae</taxon>
    </lineage>
</organism>
<evidence type="ECO:0000256" key="8">
    <source>
        <dbReference type="SAM" id="Phobius"/>
    </source>
</evidence>
<proteinExistence type="inferred from homology"/>
<evidence type="ECO:0000256" key="7">
    <source>
        <dbReference type="PROSITE-ProRule" id="PRU00473"/>
    </source>
</evidence>
<evidence type="ECO:0000256" key="5">
    <source>
        <dbReference type="ARBA" id="ARBA00022989"/>
    </source>
</evidence>
<dbReference type="RefSeq" id="WP_097011637.1">
    <property type="nucleotide sequence ID" value="NZ_LT907975.1"/>
</dbReference>
<dbReference type="Pfam" id="PF00691">
    <property type="entry name" value="OmpA"/>
    <property type="match status" value="1"/>
</dbReference>
<comment type="subcellular location">
    <subcellularLocation>
        <location evidence="1">Cell membrane</location>
        <topology evidence="1">Single-pass membrane protein</topology>
    </subcellularLocation>
</comment>
<keyword evidence="5 8" id="KW-1133">Transmembrane helix</keyword>
<keyword evidence="6 7" id="KW-0472">Membrane</keyword>
<feature type="domain" description="OmpA-like" evidence="9">
    <location>
        <begin position="118"/>
        <end position="235"/>
    </location>
</feature>
<comment type="similarity">
    <text evidence="2">Belongs to the MotB family.</text>
</comment>
<accession>A0A2C8F875</accession>
<evidence type="ECO:0000256" key="4">
    <source>
        <dbReference type="ARBA" id="ARBA00022692"/>
    </source>
</evidence>
<keyword evidence="11" id="KW-1185">Reference proteome</keyword>
<dbReference type="InterPro" id="IPR025713">
    <property type="entry name" value="MotB-like_N_dom"/>
</dbReference>
<protein>
    <submittedName>
        <fullName evidence="10">OmpA/MotB domain protein</fullName>
    </submittedName>
</protein>
<dbReference type="EMBL" id="LT907975">
    <property type="protein sequence ID" value="SOB58615.1"/>
    <property type="molecule type" value="Genomic_DNA"/>
</dbReference>
<reference evidence="11" key="1">
    <citation type="submission" date="2017-09" db="EMBL/GenBank/DDBJ databases">
        <authorList>
            <person name="Regsiter A."/>
            <person name="William W."/>
        </authorList>
    </citation>
    <scope>NUCLEOTIDE SEQUENCE [LARGE SCALE GENOMIC DNA]</scope>
    <source>
        <strain evidence="11">500-1</strain>
    </source>
</reference>
<evidence type="ECO:0000256" key="2">
    <source>
        <dbReference type="ARBA" id="ARBA00008914"/>
    </source>
</evidence>
<gene>
    <name evidence="10" type="ORF">DPRO_1715</name>
</gene>
<dbReference type="PANTHER" id="PTHR30329">
    <property type="entry name" value="STATOR ELEMENT OF FLAGELLAR MOTOR COMPLEX"/>
    <property type="match status" value="1"/>
</dbReference>
<dbReference type="Proteomes" id="UP000219215">
    <property type="component" value="Chromosome DPRO"/>
</dbReference>
<dbReference type="InterPro" id="IPR006665">
    <property type="entry name" value="OmpA-like"/>
</dbReference>
<evidence type="ECO:0000259" key="9">
    <source>
        <dbReference type="PROSITE" id="PS51123"/>
    </source>
</evidence>
<dbReference type="PANTHER" id="PTHR30329:SF21">
    <property type="entry name" value="LIPOPROTEIN YIAD-RELATED"/>
    <property type="match status" value="1"/>
</dbReference>
<dbReference type="InterPro" id="IPR036737">
    <property type="entry name" value="OmpA-like_sf"/>
</dbReference>
<evidence type="ECO:0000313" key="11">
    <source>
        <dbReference type="Proteomes" id="UP000219215"/>
    </source>
</evidence>
<evidence type="ECO:0000256" key="6">
    <source>
        <dbReference type="ARBA" id="ARBA00023136"/>
    </source>
</evidence>
<name>A0A2C8F875_9BACT</name>